<keyword evidence="4 7" id="KW-0720">Serine protease</keyword>
<evidence type="ECO:0000256" key="6">
    <source>
        <dbReference type="PROSITE-ProRule" id="PRU10086"/>
    </source>
</evidence>
<dbReference type="EMBL" id="CR940353">
    <property type="protein sequence ID" value="CAI76222.1"/>
    <property type="molecule type" value="Genomic_DNA"/>
</dbReference>
<dbReference type="InterPro" id="IPR001907">
    <property type="entry name" value="ClpP"/>
</dbReference>
<dbReference type="InParanoid" id="Q4UAC9"/>
<sequence length="271" mass="30616">MNLNIILVDIFLIFVFKYSSNKRILSHIYTKSLFINKINTYNNLYNSIDEQKESYNKLLDEFYIKNRIIFLSGELNDKVSFKIISSILRINENDPKLPIKFYINSPGGSVTSGNFITQFLHTLFFLGLAIFDILRSLKMPVETISLGQAASMGAFLLASGTKGMRYAMPNSRIMIHQPLGTLRCSVTVLAPAAPIITNPPKGLYRGAHGQASDIEIQANEILQIREILNTNLSNFTGKSVEEIEKDCSRDNYMRPSEALQYGLIDHIINTH</sequence>
<dbReference type="GO" id="GO:0051117">
    <property type="term" value="F:ATPase binding"/>
    <property type="evidence" value="ECO:0007669"/>
    <property type="project" value="TreeGrafter"/>
</dbReference>
<evidence type="ECO:0000256" key="8">
    <source>
        <dbReference type="RuleBase" id="RU003567"/>
    </source>
</evidence>
<dbReference type="GO" id="GO:0006515">
    <property type="term" value="P:protein quality control for misfolded or incompletely synthesized proteins"/>
    <property type="evidence" value="ECO:0007669"/>
    <property type="project" value="TreeGrafter"/>
</dbReference>
<comment type="similarity">
    <text evidence="1 8">Belongs to the peptidase S14 family.</text>
</comment>
<accession>Q4UAC9</accession>
<dbReference type="PRINTS" id="PR00127">
    <property type="entry name" value="CLPPROTEASEP"/>
</dbReference>
<dbReference type="STRING" id="5874.Q4UAC9"/>
<dbReference type="OrthoDB" id="1721884at2759"/>
<dbReference type="GO" id="GO:0009368">
    <property type="term" value="C:endopeptidase Clp complex"/>
    <property type="evidence" value="ECO:0007669"/>
    <property type="project" value="TreeGrafter"/>
</dbReference>
<proteinExistence type="inferred from homology"/>
<feature type="signal peptide" evidence="9">
    <location>
        <begin position="1"/>
        <end position="21"/>
    </location>
</feature>
<evidence type="ECO:0000256" key="3">
    <source>
        <dbReference type="ARBA" id="ARBA00022801"/>
    </source>
</evidence>
<dbReference type="PANTHER" id="PTHR10381:SF11">
    <property type="entry name" value="ATP-DEPENDENT CLP PROTEASE PROTEOLYTIC SUBUNIT, MITOCHONDRIAL"/>
    <property type="match status" value="1"/>
</dbReference>
<keyword evidence="11" id="KW-1185">Reference proteome</keyword>
<dbReference type="GO" id="GO:0004252">
    <property type="term" value="F:serine-type endopeptidase activity"/>
    <property type="evidence" value="ECO:0007669"/>
    <property type="project" value="UniProtKB-EC"/>
</dbReference>
<dbReference type="Pfam" id="PF00574">
    <property type="entry name" value="CLP_protease"/>
    <property type="match status" value="2"/>
</dbReference>
<feature type="active site" evidence="6">
    <location>
        <position position="176"/>
    </location>
</feature>
<organism evidence="10 11">
    <name type="scientific">Theileria annulata</name>
    <dbReference type="NCBI Taxonomy" id="5874"/>
    <lineage>
        <taxon>Eukaryota</taxon>
        <taxon>Sar</taxon>
        <taxon>Alveolata</taxon>
        <taxon>Apicomplexa</taxon>
        <taxon>Aconoidasida</taxon>
        <taxon>Piroplasmida</taxon>
        <taxon>Theileriidae</taxon>
        <taxon>Theileria</taxon>
    </lineage>
</organism>
<feature type="active site" evidence="5">
    <location>
        <position position="151"/>
    </location>
</feature>
<evidence type="ECO:0000256" key="9">
    <source>
        <dbReference type="SAM" id="SignalP"/>
    </source>
</evidence>
<gene>
    <name evidence="10" type="ORF">TA09390</name>
</gene>
<keyword evidence="3 7" id="KW-0378">Hydrolase</keyword>
<evidence type="ECO:0000313" key="11">
    <source>
        <dbReference type="Proteomes" id="UP000001950"/>
    </source>
</evidence>
<dbReference type="InterPro" id="IPR029045">
    <property type="entry name" value="ClpP/crotonase-like_dom_sf"/>
</dbReference>
<dbReference type="GeneID" id="3863290"/>
<dbReference type="PROSITE" id="PS00382">
    <property type="entry name" value="CLP_PROTEASE_HIS"/>
    <property type="match status" value="1"/>
</dbReference>
<name>Q4UAC9_THEAN</name>
<dbReference type="AlphaFoldDB" id="Q4UAC9"/>
<dbReference type="GO" id="GO:0004176">
    <property type="term" value="F:ATP-dependent peptidase activity"/>
    <property type="evidence" value="ECO:0007669"/>
    <property type="project" value="InterPro"/>
</dbReference>
<evidence type="ECO:0000256" key="5">
    <source>
        <dbReference type="PROSITE-ProRule" id="PRU10085"/>
    </source>
</evidence>
<keyword evidence="2 7" id="KW-0645">Protease</keyword>
<dbReference type="HAMAP" id="MF_00444">
    <property type="entry name" value="ClpP"/>
    <property type="match status" value="1"/>
</dbReference>
<evidence type="ECO:0000256" key="7">
    <source>
        <dbReference type="RuleBase" id="RU000549"/>
    </source>
</evidence>
<dbReference type="KEGG" id="tan:TA09390"/>
<dbReference type="Proteomes" id="UP000001950">
    <property type="component" value="Chromosome 4"/>
</dbReference>
<evidence type="ECO:0000256" key="4">
    <source>
        <dbReference type="ARBA" id="ARBA00022825"/>
    </source>
</evidence>
<dbReference type="RefSeq" id="XP_952847.1">
    <property type="nucleotide sequence ID" value="XM_947754.1"/>
</dbReference>
<dbReference type="OMA" id="VAYGMID"/>
<protein>
    <recommendedName>
        <fullName evidence="8">ATP-dependent Clp protease proteolytic subunit</fullName>
        <ecNumber evidence="7">3.4.21.92</ecNumber>
    </recommendedName>
</protein>
<dbReference type="CDD" id="cd07017">
    <property type="entry name" value="S14_ClpP_2"/>
    <property type="match status" value="1"/>
</dbReference>
<reference evidence="10 11" key="1">
    <citation type="journal article" date="2005" name="Science">
        <title>Genome of the host-cell transforming parasite Theileria annulata compared with T. parva.</title>
        <authorList>
            <person name="Pain A."/>
            <person name="Renauld H."/>
            <person name="Berriman M."/>
            <person name="Murphy L."/>
            <person name="Yeats C.A."/>
            <person name="Weir W."/>
            <person name="Kerhornou A."/>
            <person name="Aslett M."/>
            <person name="Bishop R."/>
            <person name="Bouchier C."/>
            <person name="Cochet M."/>
            <person name="Coulson R.M.R."/>
            <person name="Cronin A."/>
            <person name="de Villiers E.P."/>
            <person name="Fraser A."/>
            <person name="Fosker N."/>
            <person name="Gardner M."/>
            <person name="Goble A."/>
            <person name="Griffiths-Jones S."/>
            <person name="Harris D.E."/>
            <person name="Katzer F."/>
            <person name="Larke N."/>
            <person name="Lord A."/>
            <person name="Maser P."/>
            <person name="McKellar S."/>
            <person name="Mooney P."/>
            <person name="Morton F."/>
            <person name="Nene V."/>
            <person name="O'Neil S."/>
            <person name="Price C."/>
            <person name="Quail M.A."/>
            <person name="Rabbinowitsch E."/>
            <person name="Rawlings N.D."/>
            <person name="Rutter S."/>
            <person name="Saunders D."/>
            <person name="Seeger K."/>
            <person name="Shah T."/>
            <person name="Squares R."/>
            <person name="Squares S."/>
            <person name="Tivey A."/>
            <person name="Walker A.R."/>
            <person name="Woodward J."/>
            <person name="Dobbelaere D.A.E."/>
            <person name="Langsley G."/>
            <person name="Rajandream M.A."/>
            <person name="McKeever D."/>
            <person name="Shiels B."/>
            <person name="Tait A."/>
            <person name="Barrell B.G."/>
            <person name="Hall N."/>
        </authorList>
    </citation>
    <scope>NUCLEOTIDE SEQUENCE [LARGE SCALE GENOMIC DNA]</scope>
    <source>
        <strain evidence="11">Ankara</strain>
    </source>
</reference>
<dbReference type="PROSITE" id="PS00381">
    <property type="entry name" value="CLP_PROTEASE_SER"/>
    <property type="match status" value="1"/>
</dbReference>
<evidence type="ECO:0000256" key="2">
    <source>
        <dbReference type="ARBA" id="ARBA00022670"/>
    </source>
</evidence>
<evidence type="ECO:0000256" key="1">
    <source>
        <dbReference type="ARBA" id="ARBA00007039"/>
    </source>
</evidence>
<dbReference type="InterPro" id="IPR033135">
    <property type="entry name" value="ClpP_His_AS"/>
</dbReference>
<dbReference type="VEuPathDB" id="PiroplasmaDB:TA09390"/>
<dbReference type="EC" id="3.4.21.92" evidence="7"/>
<dbReference type="InterPro" id="IPR023562">
    <property type="entry name" value="ClpP/TepA"/>
</dbReference>
<evidence type="ECO:0000313" key="10">
    <source>
        <dbReference type="EMBL" id="CAI76222.1"/>
    </source>
</evidence>
<dbReference type="SUPFAM" id="SSF52096">
    <property type="entry name" value="ClpP/crotonase"/>
    <property type="match status" value="1"/>
</dbReference>
<dbReference type="Gene3D" id="3.90.226.10">
    <property type="entry name" value="2-enoyl-CoA Hydratase, Chain A, domain 1"/>
    <property type="match status" value="1"/>
</dbReference>
<feature type="chain" id="PRO_5004244902" description="ATP-dependent Clp protease proteolytic subunit" evidence="9">
    <location>
        <begin position="22"/>
        <end position="271"/>
    </location>
</feature>
<dbReference type="PANTHER" id="PTHR10381">
    <property type="entry name" value="ATP-DEPENDENT CLP PROTEASE PROTEOLYTIC SUBUNIT"/>
    <property type="match status" value="1"/>
</dbReference>
<dbReference type="InterPro" id="IPR018215">
    <property type="entry name" value="ClpP_Ser_AS"/>
</dbReference>
<dbReference type="eggNOG" id="KOG0840">
    <property type="taxonomic scope" value="Eukaryota"/>
</dbReference>
<dbReference type="MEROPS" id="S14.011"/>
<keyword evidence="9" id="KW-0732">Signal</keyword>